<accession>A0A109IGQ6</accession>
<proteinExistence type="predicted"/>
<dbReference type="GO" id="GO:0005886">
    <property type="term" value="C:plasma membrane"/>
    <property type="evidence" value="ECO:0007669"/>
    <property type="project" value="UniProtKB-SubCell"/>
</dbReference>
<sequence length="297" mass="30800">MDDTAVRLTGLTRRFGPVRAVDGIDLTIAPGSTVALLGPNGAGKTTTIALLLGLTPPDTGTVTLFGRSPVEAVRAGRVGAMLQDAGFPAGATVRDVIELARALYPRPLDTARVLALAGLTDRADRRLDRLSGGESQRARFAFAMAGGPDLLVLDEPGAALDVAARQVFWAAIRRYAADGHTVLFSTHHLHEADEYADRVVMLAGGRVVADAPPARLRTLAGGRTVAFDLADGPVTGLDLLPGVRSVRVDAGRVSLTTDDADATVLALATGRGFRGLSVTDAGLEAAFLALTAPEGEH</sequence>
<evidence type="ECO:0000313" key="6">
    <source>
        <dbReference type="EMBL" id="SCG40034.1"/>
    </source>
</evidence>
<dbReference type="GO" id="GO:0005524">
    <property type="term" value="F:ATP binding"/>
    <property type="evidence" value="ECO:0007669"/>
    <property type="project" value="UniProtKB-KW"/>
</dbReference>
<dbReference type="GO" id="GO:0016887">
    <property type="term" value="F:ATP hydrolysis activity"/>
    <property type="evidence" value="ECO:0007669"/>
    <property type="project" value="InterPro"/>
</dbReference>
<name>A0A109IGQ6_9ACTN</name>
<dbReference type="GO" id="GO:0046677">
    <property type="term" value="P:response to antibiotic"/>
    <property type="evidence" value="ECO:0007669"/>
    <property type="project" value="UniProtKB-KW"/>
</dbReference>
<dbReference type="Gene3D" id="3.40.50.300">
    <property type="entry name" value="P-loop containing nucleotide triphosphate hydrolases"/>
    <property type="match status" value="1"/>
</dbReference>
<dbReference type="SUPFAM" id="SSF52540">
    <property type="entry name" value="P-loop containing nucleoside triphosphate hydrolases"/>
    <property type="match status" value="1"/>
</dbReference>
<keyword evidence="7" id="KW-1185">Reference proteome</keyword>
<evidence type="ECO:0000256" key="5">
    <source>
        <dbReference type="ARBA" id="ARBA00023251"/>
    </source>
</evidence>
<dbReference type="InterPro" id="IPR027417">
    <property type="entry name" value="P-loop_NTPase"/>
</dbReference>
<dbReference type="Proteomes" id="UP000198226">
    <property type="component" value="Chromosome I"/>
</dbReference>
<dbReference type="InterPro" id="IPR003439">
    <property type="entry name" value="ABC_transporter-like_ATP-bd"/>
</dbReference>
<evidence type="ECO:0000256" key="2">
    <source>
        <dbReference type="ARBA" id="ARBA00022448"/>
    </source>
</evidence>
<dbReference type="PANTHER" id="PTHR42711:SF17">
    <property type="entry name" value="ABC TRANSPORTER ATP-BINDING PROTEIN"/>
    <property type="match status" value="1"/>
</dbReference>
<dbReference type="Pfam" id="PF00005">
    <property type="entry name" value="ABC_tran"/>
    <property type="match status" value="1"/>
</dbReference>
<reference evidence="7" key="1">
    <citation type="submission" date="2016-06" db="EMBL/GenBank/DDBJ databases">
        <authorList>
            <person name="Varghese N."/>
            <person name="Submissions Spin"/>
        </authorList>
    </citation>
    <scope>NUCLEOTIDE SEQUENCE [LARGE SCALE GENOMIC DNA]</scope>
    <source>
        <strain evidence="7">DSM 44983</strain>
    </source>
</reference>
<dbReference type="InterPro" id="IPR050763">
    <property type="entry name" value="ABC_transporter_ATP-binding"/>
</dbReference>
<keyword evidence="2" id="KW-0813">Transport</keyword>
<dbReference type="EMBL" id="LT607752">
    <property type="protein sequence ID" value="SCG40034.1"/>
    <property type="molecule type" value="Genomic_DNA"/>
</dbReference>
<evidence type="ECO:0000256" key="4">
    <source>
        <dbReference type="ARBA" id="ARBA00022840"/>
    </source>
</evidence>
<dbReference type="SMART" id="SM00382">
    <property type="entry name" value="AAA"/>
    <property type="match status" value="1"/>
</dbReference>
<evidence type="ECO:0000256" key="3">
    <source>
        <dbReference type="ARBA" id="ARBA00022741"/>
    </source>
</evidence>
<dbReference type="InterPro" id="IPR003593">
    <property type="entry name" value="AAA+_ATPase"/>
</dbReference>
<keyword evidence="5" id="KW-0046">Antibiotic resistance</keyword>
<protein>
    <submittedName>
        <fullName evidence="6">ABC-2 type transport system ATP-binding protein</fullName>
    </submittedName>
</protein>
<organism evidence="6 7">
    <name type="scientific">Micromonospora rifamycinica</name>
    <dbReference type="NCBI Taxonomy" id="291594"/>
    <lineage>
        <taxon>Bacteria</taxon>
        <taxon>Bacillati</taxon>
        <taxon>Actinomycetota</taxon>
        <taxon>Actinomycetes</taxon>
        <taxon>Micromonosporales</taxon>
        <taxon>Micromonosporaceae</taxon>
        <taxon>Micromonospora</taxon>
    </lineage>
</organism>
<keyword evidence="4 6" id="KW-0067">ATP-binding</keyword>
<dbReference type="PANTHER" id="PTHR42711">
    <property type="entry name" value="ABC TRANSPORTER ATP-BINDING PROTEIN"/>
    <property type="match status" value="1"/>
</dbReference>
<evidence type="ECO:0000313" key="7">
    <source>
        <dbReference type="Proteomes" id="UP000198226"/>
    </source>
</evidence>
<comment type="subcellular location">
    <subcellularLocation>
        <location evidence="1">Cell membrane</location>
        <topology evidence="1">Peripheral membrane protein</topology>
    </subcellularLocation>
</comment>
<dbReference type="AlphaFoldDB" id="A0A109IGQ6"/>
<dbReference type="RefSeq" id="WP_067313687.1">
    <property type="nucleotide sequence ID" value="NZ_LRMV01000167.1"/>
</dbReference>
<keyword evidence="3" id="KW-0547">Nucleotide-binding</keyword>
<dbReference type="PROSITE" id="PS50893">
    <property type="entry name" value="ABC_TRANSPORTER_2"/>
    <property type="match status" value="1"/>
</dbReference>
<dbReference type="CDD" id="cd03230">
    <property type="entry name" value="ABC_DR_subfamily_A"/>
    <property type="match status" value="1"/>
</dbReference>
<evidence type="ECO:0000256" key="1">
    <source>
        <dbReference type="ARBA" id="ARBA00004202"/>
    </source>
</evidence>
<gene>
    <name evidence="6" type="ORF">GA0070623_0619</name>
</gene>
<dbReference type="OrthoDB" id="9804819at2"/>